<comment type="similarity">
    <text evidence="3">Belongs to the nicotinamide ribonucleoside (NR) uptake permease (TC 4.B.1) family.</text>
</comment>
<reference evidence="11 12" key="1">
    <citation type="submission" date="2017-07" db="EMBL/GenBank/DDBJ databases">
        <title>Genome Sequence of Sulfitobacter pseudonitzschiae Strain SMR1 Isolated from a culture of the Diatom Skeletonema marinoi.</title>
        <authorList>
            <person name="Topel M."/>
            <person name="Pinder M.I.M."/>
            <person name="Johansson O.N."/>
            <person name="Kourtchenko O."/>
            <person name="Godhe A."/>
            <person name="Clarke A.K."/>
        </authorList>
    </citation>
    <scope>NUCLEOTIDE SEQUENCE [LARGE SCALE GENOMIC DNA]</scope>
    <source>
        <strain evidence="11 12">SMR1</strain>
    </source>
</reference>
<dbReference type="AlphaFoldDB" id="A0A221K0S2"/>
<feature type="transmembrane region" description="Helical" evidence="10">
    <location>
        <begin position="60"/>
        <end position="78"/>
    </location>
</feature>
<dbReference type="EMBL" id="CP022415">
    <property type="protein sequence ID" value="ASM72596.1"/>
    <property type="molecule type" value="Genomic_DNA"/>
</dbReference>
<feature type="transmembrane region" description="Helical" evidence="10">
    <location>
        <begin position="13"/>
        <end position="30"/>
    </location>
</feature>
<evidence type="ECO:0000256" key="5">
    <source>
        <dbReference type="ARBA" id="ARBA00022448"/>
    </source>
</evidence>
<dbReference type="Pfam" id="PF04973">
    <property type="entry name" value="NMN_transporter"/>
    <property type="match status" value="1"/>
</dbReference>
<dbReference type="InterPro" id="IPR006419">
    <property type="entry name" value="NMN_transpt_PnuC"/>
</dbReference>
<evidence type="ECO:0000256" key="1">
    <source>
        <dbReference type="ARBA" id="ARBA00002672"/>
    </source>
</evidence>
<gene>
    <name evidence="11" type="primary">pnuC</name>
    <name evidence="11" type="ORF">SULPSESMR1_01788</name>
</gene>
<evidence type="ECO:0000256" key="4">
    <source>
        <dbReference type="ARBA" id="ARBA00017522"/>
    </source>
</evidence>
<keyword evidence="7 10" id="KW-0812">Transmembrane</keyword>
<evidence type="ECO:0000256" key="3">
    <source>
        <dbReference type="ARBA" id="ARBA00006669"/>
    </source>
</evidence>
<feature type="transmembrane region" description="Helical" evidence="10">
    <location>
        <begin position="123"/>
        <end position="142"/>
    </location>
</feature>
<keyword evidence="6" id="KW-1003">Cell membrane</keyword>
<comment type="function">
    <text evidence="1">Required for nicotinamide riboside transport across the inner membrane.</text>
</comment>
<accession>A0A221K0S2</accession>
<name>A0A221K0S2_9RHOB</name>
<evidence type="ECO:0000256" key="2">
    <source>
        <dbReference type="ARBA" id="ARBA00004651"/>
    </source>
</evidence>
<evidence type="ECO:0000256" key="9">
    <source>
        <dbReference type="ARBA" id="ARBA00023136"/>
    </source>
</evidence>
<proteinExistence type="inferred from homology"/>
<comment type="subcellular location">
    <subcellularLocation>
        <location evidence="2">Cell membrane</location>
        <topology evidence="2">Multi-pass membrane protein</topology>
    </subcellularLocation>
</comment>
<dbReference type="RefSeq" id="WP_198362771.1">
    <property type="nucleotide sequence ID" value="NZ_CP022415.1"/>
</dbReference>
<keyword evidence="9 10" id="KW-0472">Membrane</keyword>
<feature type="transmembrane region" description="Helical" evidence="10">
    <location>
        <begin position="37"/>
        <end position="54"/>
    </location>
</feature>
<dbReference type="Proteomes" id="UP000199754">
    <property type="component" value="Chromosome"/>
</dbReference>
<evidence type="ECO:0000256" key="6">
    <source>
        <dbReference type="ARBA" id="ARBA00022475"/>
    </source>
</evidence>
<dbReference type="GO" id="GO:0034257">
    <property type="term" value="F:nicotinamide riboside transmembrane transporter activity"/>
    <property type="evidence" value="ECO:0007669"/>
    <property type="project" value="InterPro"/>
</dbReference>
<feature type="transmembrane region" description="Helical" evidence="10">
    <location>
        <begin position="172"/>
        <end position="189"/>
    </location>
</feature>
<dbReference type="NCBIfam" id="TIGR01528">
    <property type="entry name" value="NMN_trans_PnuC"/>
    <property type="match status" value="1"/>
</dbReference>
<feature type="transmembrane region" description="Helical" evidence="10">
    <location>
        <begin position="149"/>
        <end position="166"/>
    </location>
</feature>
<evidence type="ECO:0000256" key="8">
    <source>
        <dbReference type="ARBA" id="ARBA00022989"/>
    </source>
</evidence>
<sequence length="199" mass="22741">MLEFFWGMVGSRPIEWIAVVCGILNVSLIIRRSIWNYPFGFAVVTLYFFIFWEYRLYSDALLQVYFFFIQFYGLYVWLNGRARDGRIIVAPLGAGIFALYLGATAIVWLIVASLMAAYTDAAAPFWDAAVAALSITAQFLLSRRYLQSWYLWIAVDVLAIALFYTRGLEPTAALYVVFLCLAITGLFQWRRAAMQPLTT</sequence>
<dbReference type="PANTHER" id="PTHR36122">
    <property type="entry name" value="NICOTINAMIDE RIBOSIDE TRANSPORTER PNUC"/>
    <property type="match status" value="1"/>
</dbReference>
<protein>
    <recommendedName>
        <fullName evidence="4">Nicotinamide riboside transporter PnuC</fullName>
    </recommendedName>
</protein>
<evidence type="ECO:0000313" key="11">
    <source>
        <dbReference type="EMBL" id="ASM72596.1"/>
    </source>
</evidence>
<evidence type="ECO:0000256" key="7">
    <source>
        <dbReference type="ARBA" id="ARBA00022692"/>
    </source>
</evidence>
<keyword evidence="5" id="KW-0813">Transport</keyword>
<dbReference type="GO" id="GO:0005886">
    <property type="term" value="C:plasma membrane"/>
    <property type="evidence" value="ECO:0007669"/>
    <property type="project" value="UniProtKB-SubCell"/>
</dbReference>
<keyword evidence="12" id="KW-1185">Reference proteome</keyword>
<keyword evidence="8 10" id="KW-1133">Transmembrane helix</keyword>
<organism evidence="11 12">
    <name type="scientific">Pseudosulfitobacter pseudonitzschiae</name>
    <dbReference type="NCBI Taxonomy" id="1402135"/>
    <lineage>
        <taxon>Bacteria</taxon>
        <taxon>Pseudomonadati</taxon>
        <taxon>Pseudomonadota</taxon>
        <taxon>Alphaproteobacteria</taxon>
        <taxon>Rhodobacterales</taxon>
        <taxon>Roseobacteraceae</taxon>
        <taxon>Pseudosulfitobacter</taxon>
    </lineage>
</organism>
<dbReference type="KEGG" id="spse:SULPSESMR1_01788"/>
<evidence type="ECO:0000313" key="12">
    <source>
        <dbReference type="Proteomes" id="UP000199754"/>
    </source>
</evidence>
<evidence type="ECO:0000256" key="10">
    <source>
        <dbReference type="SAM" id="Phobius"/>
    </source>
</evidence>
<dbReference type="PANTHER" id="PTHR36122:SF2">
    <property type="entry name" value="NICOTINAMIDE RIBOSIDE TRANSPORTER PNUC"/>
    <property type="match status" value="1"/>
</dbReference>
<feature type="transmembrane region" description="Helical" evidence="10">
    <location>
        <begin position="87"/>
        <end position="111"/>
    </location>
</feature>